<organism evidence="1 2">
    <name type="scientific">Autumnicola tepida</name>
    <dbReference type="NCBI Taxonomy" id="3075595"/>
    <lineage>
        <taxon>Bacteria</taxon>
        <taxon>Pseudomonadati</taxon>
        <taxon>Bacteroidota</taxon>
        <taxon>Flavobacteriia</taxon>
        <taxon>Flavobacteriales</taxon>
        <taxon>Flavobacteriaceae</taxon>
        <taxon>Autumnicola</taxon>
    </lineage>
</organism>
<gene>
    <name evidence="1" type="ORF">RM553_01310</name>
</gene>
<name>A0ABU3C5L0_9FLAO</name>
<comment type="caution">
    <text evidence="1">The sequence shown here is derived from an EMBL/GenBank/DDBJ whole genome shotgun (WGS) entry which is preliminary data.</text>
</comment>
<protein>
    <recommendedName>
        <fullName evidence="3">Glycine dehydrogenase</fullName>
    </recommendedName>
</protein>
<evidence type="ECO:0008006" key="3">
    <source>
        <dbReference type="Google" id="ProtNLM"/>
    </source>
</evidence>
<proteinExistence type="predicted"/>
<keyword evidence="2" id="KW-1185">Reference proteome</keyword>
<accession>A0ABU3C5L0</accession>
<dbReference type="EMBL" id="JAVRHQ010000001">
    <property type="protein sequence ID" value="MDT0641457.1"/>
    <property type="molecule type" value="Genomic_DNA"/>
</dbReference>
<evidence type="ECO:0000313" key="2">
    <source>
        <dbReference type="Proteomes" id="UP001262889"/>
    </source>
</evidence>
<sequence length="88" mass="10605">MMFRNFFFLIDCSKAENCCDKAQYKELSRANKIKLLMHLAVCRRCKQYTARNTQLTRLIKKSNLKTCNKVDKELWKERIREELAKKDL</sequence>
<reference evidence="1 2" key="1">
    <citation type="submission" date="2023-09" db="EMBL/GenBank/DDBJ databases">
        <authorList>
            <person name="Rey-Velasco X."/>
        </authorList>
    </citation>
    <scope>NUCLEOTIDE SEQUENCE [LARGE SCALE GENOMIC DNA]</scope>
    <source>
        <strain evidence="1 2">F363</strain>
    </source>
</reference>
<dbReference type="RefSeq" id="WP_311533136.1">
    <property type="nucleotide sequence ID" value="NZ_JAVRHQ010000001.1"/>
</dbReference>
<dbReference type="Proteomes" id="UP001262889">
    <property type="component" value="Unassembled WGS sequence"/>
</dbReference>
<evidence type="ECO:0000313" key="1">
    <source>
        <dbReference type="EMBL" id="MDT0641457.1"/>
    </source>
</evidence>